<gene>
    <name evidence="2" type="ORF">Z520_02453</name>
</gene>
<keyword evidence="3" id="KW-1185">Reference proteome</keyword>
<evidence type="ECO:0000256" key="1">
    <source>
        <dbReference type="SAM" id="MobiDB-lite"/>
    </source>
</evidence>
<reference evidence="2 3" key="1">
    <citation type="submission" date="2015-01" db="EMBL/GenBank/DDBJ databases">
        <title>The Genome Sequence of Fonsecaea multimorphosa CBS 102226.</title>
        <authorList>
            <consortium name="The Broad Institute Genomics Platform"/>
            <person name="Cuomo C."/>
            <person name="de Hoog S."/>
            <person name="Gorbushina A."/>
            <person name="Stielow B."/>
            <person name="Teixiera M."/>
            <person name="Abouelleil A."/>
            <person name="Chapman S.B."/>
            <person name="Priest M."/>
            <person name="Young S.K."/>
            <person name="Wortman J."/>
            <person name="Nusbaum C."/>
            <person name="Birren B."/>
        </authorList>
    </citation>
    <scope>NUCLEOTIDE SEQUENCE [LARGE SCALE GENOMIC DNA]</scope>
    <source>
        <strain evidence="2 3">CBS 102226</strain>
    </source>
</reference>
<feature type="compositionally biased region" description="Basic and acidic residues" evidence="1">
    <location>
        <begin position="86"/>
        <end position="99"/>
    </location>
</feature>
<dbReference type="EMBL" id="KN848064">
    <property type="protein sequence ID" value="KIY02315.1"/>
    <property type="molecule type" value="Genomic_DNA"/>
</dbReference>
<evidence type="ECO:0000313" key="3">
    <source>
        <dbReference type="Proteomes" id="UP000053411"/>
    </source>
</evidence>
<name>A0A0D2KFR4_9EURO</name>
<dbReference type="STRING" id="1442371.A0A0D2KFR4"/>
<organism evidence="2 3">
    <name type="scientific">Fonsecaea multimorphosa CBS 102226</name>
    <dbReference type="NCBI Taxonomy" id="1442371"/>
    <lineage>
        <taxon>Eukaryota</taxon>
        <taxon>Fungi</taxon>
        <taxon>Dikarya</taxon>
        <taxon>Ascomycota</taxon>
        <taxon>Pezizomycotina</taxon>
        <taxon>Eurotiomycetes</taxon>
        <taxon>Chaetothyriomycetidae</taxon>
        <taxon>Chaetothyriales</taxon>
        <taxon>Herpotrichiellaceae</taxon>
        <taxon>Fonsecaea</taxon>
    </lineage>
</organism>
<feature type="region of interest" description="Disordered" evidence="1">
    <location>
        <begin position="80"/>
        <end position="99"/>
    </location>
</feature>
<proteinExistence type="predicted"/>
<accession>A0A0D2KFR4</accession>
<dbReference type="AlphaFoldDB" id="A0A0D2KFR4"/>
<dbReference type="Proteomes" id="UP000053411">
    <property type="component" value="Unassembled WGS sequence"/>
</dbReference>
<dbReference type="GeneID" id="27708199"/>
<dbReference type="RefSeq" id="XP_016636437.1">
    <property type="nucleotide sequence ID" value="XM_016772967.1"/>
</dbReference>
<evidence type="ECO:0000313" key="2">
    <source>
        <dbReference type="EMBL" id="KIY02315.1"/>
    </source>
</evidence>
<dbReference type="OrthoDB" id="4160923at2759"/>
<dbReference type="VEuPathDB" id="FungiDB:Z520_02453"/>
<sequence length="99" mass="11187">MKEEGENNIPHRDDPLPAGLTLSEVIALYPRHAWGTMLRVFMSEGLSADHIWRLTPQDMRNTRSITRPWNYIQAVVGARGGQNAIRGDRQPVKDNGHAE</sequence>
<protein>
    <submittedName>
        <fullName evidence="2">Uncharacterized protein</fullName>
    </submittedName>
</protein>